<organism evidence="2">
    <name type="scientific">freshwater metagenome</name>
    <dbReference type="NCBI Taxonomy" id="449393"/>
    <lineage>
        <taxon>unclassified sequences</taxon>
        <taxon>metagenomes</taxon>
        <taxon>ecological metagenomes</taxon>
    </lineage>
</organism>
<gene>
    <name evidence="2" type="ORF">UFOPK4420_00257</name>
</gene>
<accession>A0A6J7VSD5</accession>
<proteinExistence type="predicted"/>
<keyword evidence="1" id="KW-0812">Transmembrane</keyword>
<evidence type="ECO:0000313" key="2">
    <source>
        <dbReference type="EMBL" id="CAB5106445.1"/>
    </source>
</evidence>
<evidence type="ECO:0000256" key="1">
    <source>
        <dbReference type="SAM" id="Phobius"/>
    </source>
</evidence>
<name>A0A6J7VSD5_9ZZZZ</name>
<keyword evidence="1" id="KW-1133">Transmembrane helix</keyword>
<reference evidence="2" key="1">
    <citation type="submission" date="2020-05" db="EMBL/GenBank/DDBJ databases">
        <authorList>
            <person name="Chiriac C."/>
            <person name="Salcher M."/>
            <person name="Ghai R."/>
            <person name="Kavagutti S V."/>
        </authorList>
    </citation>
    <scope>NUCLEOTIDE SEQUENCE</scope>
</reference>
<keyword evidence="1" id="KW-0472">Membrane</keyword>
<feature type="transmembrane region" description="Helical" evidence="1">
    <location>
        <begin position="69"/>
        <end position="87"/>
    </location>
</feature>
<protein>
    <submittedName>
        <fullName evidence="2">Unannotated protein</fullName>
    </submittedName>
</protein>
<dbReference type="EMBL" id="CAFBRU010000015">
    <property type="protein sequence ID" value="CAB5106445.1"/>
    <property type="molecule type" value="Genomic_DNA"/>
</dbReference>
<sequence>MLTEDVLADAAGLGVVEIAEIEDRDDPLTGTAGIEYRVDERADRFALFLTLFLAEDFFTLFLAEDFFTLFLTLRFADAFLAAFFFAAT</sequence>
<dbReference type="AlphaFoldDB" id="A0A6J7VSD5"/>